<keyword evidence="2" id="KW-0808">Transferase</keyword>
<evidence type="ECO:0000259" key="1">
    <source>
        <dbReference type="PROSITE" id="PS50011"/>
    </source>
</evidence>
<sequence length="338" mass="37670">MRTPQVFSLVESFVASAVCRFSWRSSTQESTTYLSSPNPQPAPIIGNDLPHERYHEALRELRPLFPPNCPSFEADRVKVVGDKPIDAGGHADIWKATLTPDGHDVIQKSYRFQEICDTESLFRRYRREVSACSQLSHPNVIPLVGIISTPDHPFSLAFDTAGHLGLREYLNRNPQADKLGIHIYMSQYCSPYTSVLGPGLTSVQQNILVGPDGTPRITGFGSSFLISRPDLWSDKDVAAFHRGSAPELMKPGRPQPTKESDMYAFGMLTWEIFSGKDPFPGDLDAAVVIRVLKEDRPPRPDNCVGLSRKTWKMVKACWRDAPSKRMAVGEVMALLDAE</sequence>
<evidence type="ECO:0000313" key="2">
    <source>
        <dbReference type="EMBL" id="KAF9777642.1"/>
    </source>
</evidence>
<dbReference type="InterPro" id="IPR001245">
    <property type="entry name" value="Ser-Thr/Tyr_kinase_cat_dom"/>
</dbReference>
<dbReference type="SUPFAM" id="SSF56112">
    <property type="entry name" value="Protein kinase-like (PK-like)"/>
    <property type="match status" value="1"/>
</dbReference>
<reference evidence="2" key="1">
    <citation type="journal article" date="2020" name="Nat. Commun.">
        <title>Large-scale genome sequencing of mycorrhizal fungi provides insights into the early evolution of symbiotic traits.</title>
        <authorList>
            <person name="Miyauchi S."/>
            <person name="Kiss E."/>
            <person name="Kuo A."/>
            <person name="Drula E."/>
            <person name="Kohler A."/>
            <person name="Sanchez-Garcia M."/>
            <person name="Morin E."/>
            <person name="Andreopoulos B."/>
            <person name="Barry K.W."/>
            <person name="Bonito G."/>
            <person name="Buee M."/>
            <person name="Carver A."/>
            <person name="Chen C."/>
            <person name="Cichocki N."/>
            <person name="Clum A."/>
            <person name="Culley D."/>
            <person name="Crous P.W."/>
            <person name="Fauchery L."/>
            <person name="Girlanda M."/>
            <person name="Hayes R.D."/>
            <person name="Keri Z."/>
            <person name="LaButti K."/>
            <person name="Lipzen A."/>
            <person name="Lombard V."/>
            <person name="Magnuson J."/>
            <person name="Maillard F."/>
            <person name="Murat C."/>
            <person name="Nolan M."/>
            <person name="Ohm R.A."/>
            <person name="Pangilinan J."/>
            <person name="Pereira M.F."/>
            <person name="Perotto S."/>
            <person name="Peter M."/>
            <person name="Pfister S."/>
            <person name="Riley R."/>
            <person name="Sitrit Y."/>
            <person name="Stielow J.B."/>
            <person name="Szollosi G."/>
            <person name="Zifcakova L."/>
            <person name="Stursova M."/>
            <person name="Spatafora J.W."/>
            <person name="Tedersoo L."/>
            <person name="Vaario L.M."/>
            <person name="Yamada A."/>
            <person name="Yan M."/>
            <person name="Wang P."/>
            <person name="Xu J."/>
            <person name="Bruns T."/>
            <person name="Baldrian P."/>
            <person name="Vilgalys R."/>
            <person name="Dunand C."/>
            <person name="Henrissat B."/>
            <person name="Grigoriev I.V."/>
            <person name="Hibbett D."/>
            <person name="Nagy L.G."/>
            <person name="Martin F.M."/>
        </authorList>
    </citation>
    <scope>NUCLEOTIDE SEQUENCE</scope>
    <source>
        <strain evidence="2">UH-Tt-Lm1</strain>
    </source>
</reference>
<dbReference type="PROSITE" id="PS50011">
    <property type="entry name" value="PROTEIN_KINASE_DOM"/>
    <property type="match status" value="1"/>
</dbReference>
<name>A0A9P6H1R3_9AGAM</name>
<dbReference type="EMBL" id="WIUZ02000030">
    <property type="protein sequence ID" value="KAF9777642.1"/>
    <property type="molecule type" value="Genomic_DNA"/>
</dbReference>
<proteinExistence type="predicted"/>
<dbReference type="InterPro" id="IPR051681">
    <property type="entry name" value="Ser/Thr_Kinases-Pseudokinases"/>
</dbReference>
<dbReference type="InterPro" id="IPR011009">
    <property type="entry name" value="Kinase-like_dom_sf"/>
</dbReference>
<feature type="domain" description="Protein kinase" evidence="1">
    <location>
        <begin position="79"/>
        <end position="338"/>
    </location>
</feature>
<dbReference type="AlphaFoldDB" id="A0A9P6H1R3"/>
<dbReference type="GO" id="GO:0004674">
    <property type="term" value="F:protein serine/threonine kinase activity"/>
    <property type="evidence" value="ECO:0007669"/>
    <property type="project" value="TreeGrafter"/>
</dbReference>
<evidence type="ECO:0000313" key="3">
    <source>
        <dbReference type="Proteomes" id="UP000736335"/>
    </source>
</evidence>
<comment type="caution">
    <text evidence="2">The sequence shown here is derived from an EMBL/GenBank/DDBJ whole genome shotgun (WGS) entry which is preliminary data.</text>
</comment>
<dbReference type="OrthoDB" id="538607at2759"/>
<dbReference type="Proteomes" id="UP000736335">
    <property type="component" value="Unassembled WGS sequence"/>
</dbReference>
<reference evidence="2" key="2">
    <citation type="submission" date="2020-11" db="EMBL/GenBank/DDBJ databases">
        <authorList>
            <consortium name="DOE Joint Genome Institute"/>
            <person name="Kuo A."/>
            <person name="Miyauchi S."/>
            <person name="Kiss E."/>
            <person name="Drula E."/>
            <person name="Kohler A."/>
            <person name="Sanchez-Garcia M."/>
            <person name="Andreopoulos B."/>
            <person name="Barry K.W."/>
            <person name="Bonito G."/>
            <person name="Buee M."/>
            <person name="Carver A."/>
            <person name="Chen C."/>
            <person name="Cichocki N."/>
            <person name="Clum A."/>
            <person name="Culley D."/>
            <person name="Crous P.W."/>
            <person name="Fauchery L."/>
            <person name="Girlanda M."/>
            <person name="Hayes R."/>
            <person name="Keri Z."/>
            <person name="Labutti K."/>
            <person name="Lipzen A."/>
            <person name="Lombard V."/>
            <person name="Magnuson J."/>
            <person name="Maillard F."/>
            <person name="Morin E."/>
            <person name="Murat C."/>
            <person name="Nolan M."/>
            <person name="Ohm R."/>
            <person name="Pangilinan J."/>
            <person name="Pereira M."/>
            <person name="Perotto S."/>
            <person name="Peter M."/>
            <person name="Riley R."/>
            <person name="Sitrit Y."/>
            <person name="Stielow B."/>
            <person name="Szollosi G."/>
            <person name="Zifcakova L."/>
            <person name="Stursova M."/>
            <person name="Spatafora J.W."/>
            <person name="Tedersoo L."/>
            <person name="Vaario L.-M."/>
            <person name="Yamada A."/>
            <person name="Yan M."/>
            <person name="Wang P."/>
            <person name="Xu J."/>
            <person name="Bruns T."/>
            <person name="Baldrian P."/>
            <person name="Vilgalys R."/>
            <person name="Henrissat B."/>
            <person name="Grigoriev I.V."/>
            <person name="Hibbett D."/>
            <person name="Nagy L.G."/>
            <person name="Martin F.M."/>
        </authorList>
    </citation>
    <scope>NUCLEOTIDE SEQUENCE</scope>
    <source>
        <strain evidence="2">UH-Tt-Lm1</strain>
    </source>
</reference>
<dbReference type="Gene3D" id="1.10.510.10">
    <property type="entry name" value="Transferase(Phosphotransferase) domain 1"/>
    <property type="match status" value="2"/>
</dbReference>
<keyword evidence="2" id="KW-0418">Kinase</keyword>
<dbReference type="PANTHER" id="PTHR44329">
    <property type="entry name" value="SERINE/THREONINE-PROTEIN KINASE TNNI3K-RELATED"/>
    <property type="match status" value="1"/>
</dbReference>
<keyword evidence="3" id="KW-1185">Reference proteome</keyword>
<dbReference type="InterPro" id="IPR000719">
    <property type="entry name" value="Prot_kinase_dom"/>
</dbReference>
<gene>
    <name evidence="2" type="ORF">BJ322DRAFT_1025655</name>
</gene>
<accession>A0A9P6H1R3</accession>
<dbReference type="Pfam" id="PF07714">
    <property type="entry name" value="PK_Tyr_Ser-Thr"/>
    <property type="match status" value="1"/>
</dbReference>
<organism evidence="2 3">
    <name type="scientific">Thelephora terrestris</name>
    <dbReference type="NCBI Taxonomy" id="56493"/>
    <lineage>
        <taxon>Eukaryota</taxon>
        <taxon>Fungi</taxon>
        <taxon>Dikarya</taxon>
        <taxon>Basidiomycota</taxon>
        <taxon>Agaricomycotina</taxon>
        <taxon>Agaricomycetes</taxon>
        <taxon>Thelephorales</taxon>
        <taxon>Thelephoraceae</taxon>
        <taxon>Thelephora</taxon>
    </lineage>
</organism>
<protein>
    <submittedName>
        <fullName evidence="2">Kinase-like domain-containing protein</fullName>
    </submittedName>
</protein>
<dbReference type="GO" id="GO:0005524">
    <property type="term" value="F:ATP binding"/>
    <property type="evidence" value="ECO:0007669"/>
    <property type="project" value="InterPro"/>
</dbReference>